<feature type="region of interest" description="Disordered" evidence="1">
    <location>
        <begin position="73"/>
        <end position="106"/>
    </location>
</feature>
<dbReference type="Proteomes" id="UP000015106">
    <property type="component" value="Chromosome 4"/>
</dbReference>
<dbReference type="PANTHER" id="PTHR34786:SF1">
    <property type="entry name" value="OS09G0504900 PROTEIN"/>
    <property type="match status" value="1"/>
</dbReference>
<dbReference type="Gramene" id="TuG1812G0400002913.01.T02">
    <property type="protein sequence ID" value="TuG1812G0400002913.01.T02"/>
    <property type="gene ID" value="TuG1812G0400002913.01"/>
</dbReference>
<sequence>SAARLRAGHFWPRPPGSCRCAACAWYKDCRPAPADQALTPDAEERRTWQLRVRRVRRRSIGCGRRCATCRRRPECSSAWSTSTGTSTAVPPTSSTSSRQGKRKPGANHCQYKRLLGVARLLSQMLLDVVSVYNKVTDLTDKKQSVKISIGKVQACFASTLLLCNP</sequence>
<proteinExistence type="predicted"/>
<name>A0A8R7Q7Y5_TRIUA</name>
<keyword evidence="3" id="KW-1185">Reference proteome</keyword>
<reference evidence="2" key="3">
    <citation type="submission" date="2022-06" db="UniProtKB">
        <authorList>
            <consortium name="EnsemblPlants"/>
        </authorList>
    </citation>
    <scope>IDENTIFICATION</scope>
</reference>
<feature type="compositionally biased region" description="Low complexity" evidence="1">
    <location>
        <begin position="75"/>
        <end position="97"/>
    </location>
</feature>
<reference evidence="2" key="2">
    <citation type="submission" date="2018-03" db="EMBL/GenBank/DDBJ databases">
        <title>The Triticum urartu genome reveals the dynamic nature of wheat genome evolution.</title>
        <authorList>
            <person name="Ling H."/>
            <person name="Ma B."/>
            <person name="Shi X."/>
            <person name="Liu H."/>
            <person name="Dong L."/>
            <person name="Sun H."/>
            <person name="Cao Y."/>
            <person name="Gao Q."/>
            <person name="Zheng S."/>
            <person name="Li Y."/>
            <person name="Yu Y."/>
            <person name="Du H."/>
            <person name="Qi M."/>
            <person name="Li Y."/>
            <person name="Yu H."/>
            <person name="Cui Y."/>
            <person name="Wang N."/>
            <person name="Chen C."/>
            <person name="Wu H."/>
            <person name="Zhao Y."/>
            <person name="Zhang J."/>
            <person name="Li Y."/>
            <person name="Zhou W."/>
            <person name="Zhang B."/>
            <person name="Hu W."/>
            <person name="Eijk M."/>
            <person name="Tang J."/>
            <person name="Witsenboer H."/>
            <person name="Zhao S."/>
            <person name="Li Z."/>
            <person name="Zhang A."/>
            <person name="Wang D."/>
            <person name="Liang C."/>
        </authorList>
    </citation>
    <scope>NUCLEOTIDE SEQUENCE [LARGE SCALE GENOMIC DNA]</scope>
    <source>
        <strain evidence="2">cv. G1812</strain>
    </source>
</reference>
<evidence type="ECO:0000313" key="2">
    <source>
        <dbReference type="EnsemblPlants" id="TuG1812G0400002913.01.T02"/>
    </source>
</evidence>
<evidence type="ECO:0000313" key="3">
    <source>
        <dbReference type="Proteomes" id="UP000015106"/>
    </source>
</evidence>
<reference evidence="3" key="1">
    <citation type="journal article" date="2013" name="Nature">
        <title>Draft genome of the wheat A-genome progenitor Triticum urartu.</title>
        <authorList>
            <person name="Ling H.Q."/>
            <person name="Zhao S."/>
            <person name="Liu D."/>
            <person name="Wang J."/>
            <person name="Sun H."/>
            <person name="Zhang C."/>
            <person name="Fan H."/>
            <person name="Li D."/>
            <person name="Dong L."/>
            <person name="Tao Y."/>
            <person name="Gao C."/>
            <person name="Wu H."/>
            <person name="Li Y."/>
            <person name="Cui Y."/>
            <person name="Guo X."/>
            <person name="Zheng S."/>
            <person name="Wang B."/>
            <person name="Yu K."/>
            <person name="Liang Q."/>
            <person name="Yang W."/>
            <person name="Lou X."/>
            <person name="Chen J."/>
            <person name="Feng M."/>
            <person name="Jian J."/>
            <person name="Zhang X."/>
            <person name="Luo G."/>
            <person name="Jiang Y."/>
            <person name="Liu J."/>
            <person name="Wang Z."/>
            <person name="Sha Y."/>
            <person name="Zhang B."/>
            <person name="Wu H."/>
            <person name="Tang D."/>
            <person name="Shen Q."/>
            <person name="Xue P."/>
            <person name="Zou S."/>
            <person name="Wang X."/>
            <person name="Liu X."/>
            <person name="Wang F."/>
            <person name="Yang Y."/>
            <person name="An X."/>
            <person name="Dong Z."/>
            <person name="Zhang K."/>
            <person name="Zhang X."/>
            <person name="Luo M.C."/>
            <person name="Dvorak J."/>
            <person name="Tong Y."/>
            <person name="Wang J."/>
            <person name="Yang H."/>
            <person name="Li Z."/>
            <person name="Wang D."/>
            <person name="Zhang A."/>
            <person name="Wang J."/>
        </authorList>
    </citation>
    <scope>NUCLEOTIDE SEQUENCE</scope>
    <source>
        <strain evidence="3">cv. G1812</strain>
    </source>
</reference>
<evidence type="ECO:0000256" key="1">
    <source>
        <dbReference type="SAM" id="MobiDB-lite"/>
    </source>
</evidence>
<dbReference type="EnsemblPlants" id="TuG1812G0400002913.01.T02">
    <property type="protein sequence ID" value="TuG1812G0400002913.01.T02"/>
    <property type="gene ID" value="TuG1812G0400002913.01"/>
</dbReference>
<protein>
    <submittedName>
        <fullName evidence="2">Uncharacterized protein</fullName>
    </submittedName>
</protein>
<dbReference type="AlphaFoldDB" id="A0A8R7Q7Y5"/>
<dbReference type="PANTHER" id="PTHR34786">
    <property type="entry name" value="OS09G0504900 PROTEIN"/>
    <property type="match status" value="1"/>
</dbReference>
<organism evidence="2 3">
    <name type="scientific">Triticum urartu</name>
    <name type="common">Red wild einkorn</name>
    <name type="synonym">Crithodium urartu</name>
    <dbReference type="NCBI Taxonomy" id="4572"/>
    <lineage>
        <taxon>Eukaryota</taxon>
        <taxon>Viridiplantae</taxon>
        <taxon>Streptophyta</taxon>
        <taxon>Embryophyta</taxon>
        <taxon>Tracheophyta</taxon>
        <taxon>Spermatophyta</taxon>
        <taxon>Magnoliopsida</taxon>
        <taxon>Liliopsida</taxon>
        <taxon>Poales</taxon>
        <taxon>Poaceae</taxon>
        <taxon>BOP clade</taxon>
        <taxon>Pooideae</taxon>
        <taxon>Triticodae</taxon>
        <taxon>Triticeae</taxon>
        <taxon>Triticinae</taxon>
        <taxon>Triticum</taxon>
    </lineage>
</organism>
<accession>A0A8R7Q7Y5</accession>